<evidence type="ECO:0000259" key="2">
    <source>
        <dbReference type="Pfam" id="PF13383"/>
    </source>
</evidence>
<dbReference type="Pfam" id="PF13383">
    <property type="entry name" value="Methyltransf_22"/>
    <property type="match status" value="1"/>
</dbReference>
<dbReference type="Proteomes" id="UP000820818">
    <property type="component" value="Linkage Group LG2"/>
</dbReference>
<dbReference type="AlphaFoldDB" id="A0AAD5LKB5"/>
<keyword evidence="4" id="KW-1185">Reference proteome</keyword>
<gene>
    <name evidence="3" type="ORF">GHT06_011094</name>
</gene>
<protein>
    <recommendedName>
        <fullName evidence="2">Methyltransferase domain-containing protein</fullName>
    </recommendedName>
</protein>
<dbReference type="PANTHER" id="PTHR32026:SF10">
    <property type="entry name" value="METHYLTRANSFERASE-LIKE PROTEIN 24-RELATED"/>
    <property type="match status" value="1"/>
</dbReference>
<keyword evidence="1" id="KW-1133">Transmembrane helix</keyword>
<evidence type="ECO:0000313" key="3">
    <source>
        <dbReference type="EMBL" id="KAI9563630.1"/>
    </source>
</evidence>
<feature type="transmembrane region" description="Helical" evidence="1">
    <location>
        <begin position="7"/>
        <end position="27"/>
    </location>
</feature>
<keyword evidence="1" id="KW-0472">Membrane</keyword>
<sequence length="316" mass="35964">MSARRVCYFVFTATVLVLIGTKVVHWMPHPSNYVVNIPVQDNSCSTAPTKQAELMSPEEIVQYLHWTNSTSCQLAVDFGFDVAVWGGMAAPDGQKAVCLDQVIAPVYGKCLVYSFGIKNLWSFDEDMAQFGCQVYSFDPSMGVDDHNRTERIHFFNLGLAGKDEVNAQGWNMKTASSIYRMLSDRHGATKLIDVFKIDIEFYEWEVILQMLKSGFLAEKVLQFAVEIHFHAEDPLEIFQRRVRILQDLESTYPLSYSNDIGGFVRFSSRPNSGLKRPLTILGGKEGYIGFEVAWYNSRFYNSNGSHSKDRVFPYYK</sequence>
<name>A0AAD5LKB5_9CRUS</name>
<organism evidence="3 4">
    <name type="scientific">Daphnia sinensis</name>
    <dbReference type="NCBI Taxonomy" id="1820382"/>
    <lineage>
        <taxon>Eukaryota</taxon>
        <taxon>Metazoa</taxon>
        <taxon>Ecdysozoa</taxon>
        <taxon>Arthropoda</taxon>
        <taxon>Crustacea</taxon>
        <taxon>Branchiopoda</taxon>
        <taxon>Diplostraca</taxon>
        <taxon>Cladocera</taxon>
        <taxon>Anomopoda</taxon>
        <taxon>Daphniidae</taxon>
        <taxon>Daphnia</taxon>
        <taxon>Daphnia similis group</taxon>
    </lineage>
</organism>
<dbReference type="InterPro" id="IPR026913">
    <property type="entry name" value="METTL24"/>
</dbReference>
<feature type="domain" description="Methyltransferase" evidence="2">
    <location>
        <begin position="90"/>
        <end position="229"/>
    </location>
</feature>
<evidence type="ECO:0000313" key="4">
    <source>
        <dbReference type="Proteomes" id="UP000820818"/>
    </source>
</evidence>
<proteinExistence type="predicted"/>
<comment type="caution">
    <text evidence="3">The sequence shown here is derived from an EMBL/GenBank/DDBJ whole genome shotgun (WGS) entry which is preliminary data.</text>
</comment>
<dbReference type="PANTHER" id="PTHR32026">
    <property type="entry name" value="METHYLTRANSFERASE-LIKE PROTEIN 24"/>
    <property type="match status" value="1"/>
</dbReference>
<dbReference type="InterPro" id="IPR025714">
    <property type="entry name" value="Methyltranfer_dom"/>
</dbReference>
<reference evidence="3 4" key="1">
    <citation type="submission" date="2022-05" db="EMBL/GenBank/DDBJ databases">
        <title>A multi-omics perspective on studying reproductive biology in Daphnia sinensis.</title>
        <authorList>
            <person name="Jia J."/>
        </authorList>
    </citation>
    <scope>NUCLEOTIDE SEQUENCE [LARGE SCALE GENOMIC DNA]</scope>
    <source>
        <strain evidence="3 4">WSL</strain>
    </source>
</reference>
<evidence type="ECO:0000256" key="1">
    <source>
        <dbReference type="SAM" id="Phobius"/>
    </source>
</evidence>
<accession>A0AAD5LKB5</accession>
<dbReference type="EMBL" id="WJBH02000002">
    <property type="protein sequence ID" value="KAI9563630.1"/>
    <property type="molecule type" value="Genomic_DNA"/>
</dbReference>
<keyword evidence="1" id="KW-0812">Transmembrane</keyword>